<name>A0ABQ2NL65_9FLAO</name>
<keyword evidence="3" id="KW-1185">Reference proteome</keyword>
<evidence type="ECO:0000313" key="2">
    <source>
        <dbReference type="EMBL" id="GGP05586.1"/>
    </source>
</evidence>
<organism evidence="2 3">
    <name type="scientific">Cloacibacterium rupense</name>
    <dbReference type="NCBI Taxonomy" id="517423"/>
    <lineage>
        <taxon>Bacteria</taxon>
        <taxon>Pseudomonadati</taxon>
        <taxon>Bacteroidota</taxon>
        <taxon>Flavobacteriia</taxon>
        <taxon>Flavobacteriales</taxon>
        <taxon>Weeksellaceae</taxon>
    </lineage>
</organism>
<comment type="caution">
    <text evidence="2">The sequence shown here is derived from an EMBL/GenBank/DDBJ whole genome shotgun (WGS) entry which is preliminary data.</text>
</comment>
<gene>
    <name evidence="2" type="ORF">GCM10010992_22260</name>
</gene>
<protein>
    <recommendedName>
        <fullName evidence="4">Outer membrane protein beta-barrel domain-containing protein</fullName>
    </recommendedName>
</protein>
<keyword evidence="1" id="KW-0732">Signal</keyword>
<evidence type="ECO:0000313" key="3">
    <source>
        <dbReference type="Proteomes" id="UP000620064"/>
    </source>
</evidence>
<evidence type="ECO:0008006" key="4">
    <source>
        <dbReference type="Google" id="ProtNLM"/>
    </source>
</evidence>
<sequence>MKTKLTFILFFSLSFFFAQEKDSIKPKYKYEPNLAIGVDVLNAAMSAFSDRKLFQAHVSTKVKKNINAVLDVGYDKNIYQKGGYDASANGIFAKLGGFYLLSMDHEDKDSGFYAGGKLGASFYAQEYKSVPIRAFGGADQYLQLPASKQSSYWVEAMVGARVQLFKSNFYVDVNAQPRYLAYTSKQEEMQPMIIPGFGKSSSKFNVGFSWNIVYQF</sequence>
<dbReference type="RefSeq" id="WP_188618203.1">
    <property type="nucleotide sequence ID" value="NZ_BMLV01000005.1"/>
</dbReference>
<dbReference type="InterPro" id="IPR046111">
    <property type="entry name" value="DUF6048"/>
</dbReference>
<proteinExistence type="predicted"/>
<dbReference type="Pfam" id="PF19515">
    <property type="entry name" value="DUF6048"/>
    <property type="match status" value="1"/>
</dbReference>
<feature type="chain" id="PRO_5047438452" description="Outer membrane protein beta-barrel domain-containing protein" evidence="1">
    <location>
        <begin position="21"/>
        <end position="216"/>
    </location>
</feature>
<reference evidence="3" key="1">
    <citation type="journal article" date="2019" name="Int. J. Syst. Evol. Microbiol.">
        <title>The Global Catalogue of Microorganisms (GCM) 10K type strain sequencing project: providing services to taxonomists for standard genome sequencing and annotation.</title>
        <authorList>
            <consortium name="The Broad Institute Genomics Platform"/>
            <consortium name="The Broad Institute Genome Sequencing Center for Infectious Disease"/>
            <person name="Wu L."/>
            <person name="Ma J."/>
        </authorList>
    </citation>
    <scope>NUCLEOTIDE SEQUENCE [LARGE SCALE GENOMIC DNA]</scope>
    <source>
        <strain evidence="3">CGMCC 1.7656</strain>
    </source>
</reference>
<dbReference type="Proteomes" id="UP000620064">
    <property type="component" value="Unassembled WGS sequence"/>
</dbReference>
<feature type="signal peptide" evidence="1">
    <location>
        <begin position="1"/>
        <end position="20"/>
    </location>
</feature>
<dbReference type="EMBL" id="BMLV01000005">
    <property type="protein sequence ID" value="GGP05586.1"/>
    <property type="molecule type" value="Genomic_DNA"/>
</dbReference>
<evidence type="ECO:0000256" key="1">
    <source>
        <dbReference type="SAM" id="SignalP"/>
    </source>
</evidence>
<accession>A0ABQ2NL65</accession>